<evidence type="ECO:0000259" key="3">
    <source>
        <dbReference type="Pfam" id="PF22725"/>
    </source>
</evidence>
<evidence type="ECO:0000313" key="5">
    <source>
        <dbReference type="Proteomes" id="UP000094444"/>
    </source>
</evidence>
<dbReference type="InterPro" id="IPR055170">
    <property type="entry name" value="GFO_IDH_MocA-like_dom"/>
</dbReference>
<reference evidence="4" key="1">
    <citation type="submission" date="2017-09" db="EMBL/GenBank/DDBJ databases">
        <title>Polyketide synthases of a Diaporthe helianthi virulent isolate.</title>
        <authorList>
            <person name="Baroncelli R."/>
        </authorList>
    </citation>
    <scope>NUCLEOTIDE SEQUENCE [LARGE SCALE GENOMIC DNA]</scope>
    <source>
        <strain evidence="4">7/96</strain>
    </source>
</reference>
<dbReference type="PANTHER" id="PTHR43054">
    <property type="match status" value="1"/>
</dbReference>
<dbReference type="SUPFAM" id="SSF51735">
    <property type="entry name" value="NAD(P)-binding Rossmann-fold domains"/>
    <property type="match status" value="1"/>
</dbReference>
<organism evidence="4 5">
    <name type="scientific">Diaporthe helianthi</name>
    <dbReference type="NCBI Taxonomy" id="158607"/>
    <lineage>
        <taxon>Eukaryota</taxon>
        <taxon>Fungi</taxon>
        <taxon>Dikarya</taxon>
        <taxon>Ascomycota</taxon>
        <taxon>Pezizomycotina</taxon>
        <taxon>Sordariomycetes</taxon>
        <taxon>Sordariomycetidae</taxon>
        <taxon>Diaporthales</taxon>
        <taxon>Diaporthaceae</taxon>
        <taxon>Diaporthe</taxon>
    </lineage>
</organism>
<dbReference type="InterPro" id="IPR036291">
    <property type="entry name" value="NAD(P)-bd_dom_sf"/>
</dbReference>
<dbReference type="InParanoid" id="A0A2P5HLI4"/>
<dbReference type="Proteomes" id="UP000094444">
    <property type="component" value="Unassembled WGS sequence"/>
</dbReference>
<keyword evidence="5" id="KW-1185">Reference proteome</keyword>
<comment type="caution">
    <text evidence="4">The sequence shown here is derived from an EMBL/GenBank/DDBJ whole genome shotgun (WGS) entry which is preliminary data.</text>
</comment>
<dbReference type="Pfam" id="PF22725">
    <property type="entry name" value="GFO_IDH_MocA_C3"/>
    <property type="match status" value="1"/>
</dbReference>
<feature type="domain" description="Gfo/Idh/MocA-like oxidoreductase N-terminal" evidence="2">
    <location>
        <begin position="6"/>
        <end position="128"/>
    </location>
</feature>
<dbReference type="OrthoDB" id="2129491at2759"/>
<dbReference type="Gene3D" id="3.40.50.720">
    <property type="entry name" value="NAD(P)-binding Rossmann-like Domain"/>
    <property type="match status" value="1"/>
</dbReference>
<evidence type="ECO:0000256" key="1">
    <source>
        <dbReference type="ARBA" id="ARBA00010928"/>
    </source>
</evidence>
<proteinExistence type="inferred from homology"/>
<evidence type="ECO:0000313" key="4">
    <source>
        <dbReference type="EMBL" id="POS71107.1"/>
    </source>
</evidence>
<gene>
    <name evidence="4" type="ORF">DHEL01_v210496</name>
</gene>
<accession>A0A2P5HLI4</accession>
<evidence type="ECO:0000259" key="2">
    <source>
        <dbReference type="Pfam" id="PF01408"/>
    </source>
</evidence>
<dbReference type="Gene3D" id="3.30.360.10">
    <property type="entry name" value="Dihydrodipicolinate Reductase, domain 2"/>
    <property type="match status" value="1"/>
</dbReference>
<dbReference type="EMBL" id="MAVT02001374">
    <property type="protein sequence ID" value="POS71107.1"/>
    <property type="molecule type" value="Genomic_DNA"/>
</dbReference>
<dbReference type="GO" id="GO:0000166">
    <property type="term" value="F:nucleotide binding"/>
    <property type="evidence" value="ECO:0007669"/>
    <property type="project" value="InterPro"/>
</dbReference>
<dbReference type="PANTHER" id="PTHR43054:SF1">
    <property type="entry name" value="SCYLLO-INOSITOL 2-DEHYDROGENASE (NADP(+)) IOLU"/>
    <property type="match status" value="1"/>
</dbReference>
<dbReference type="SUPFAM" id="SSF55347">
    <property type="entry name" value="Glyceraldehyde-3-phosphate dehydrogenase-like, C-terminal domain"/>
    <property type="match status" value="1"/>
</dbReference>
<name>A0A2P5HLI4_DIAHE</name>
<feature type="domain" description="GFO/IDH/MocA-like oxidoreductase" evidence="3">
    <location>
        <begin position="153"/>
        <end position="274"/>
    </location>
</feature>
<comment type="similarity">
    <text evidence="1">Belongs to the Gfo/Idh/MocA family.</text>
</comment>
<sequence>MLATLKLAVVGTNWITDSFVQSAHESNRFQLVAVYSRSLDTARKFVSETPSITNASAIKTYDDLASLLSDSSAGVEVVYIASPNSLHYAQGLQVLNAQKHLIMEKPIASNVKEMTALYDLADSKGLFLLEAFRHIQEPNFLKLRDLLDGETSEAGKFGPIYGASLSMAVYSSRYAKVLQGEEPNVLSPKFSGGALWDMGCYPVMFSVALFGKPAAQTYHPVIIRTGVDGGGHMLLQYDAESSRHKAKFTVHAHTSKIYTSTAPTEIYCEKGTIRVNGATGVTDINTIEFVPRGSKEGEQLADTTPEYQGMLNLTWEAKELARIIQEGDKGAEVKLRELTTDVLSAMESMRKQNGIVFESEK</sequence>
<dbReference type="Pfam" id="PF01408">
    <property type="entry name" value="GFO_IDH_MocA"/>
    <property type="match status" value="1"/>
</dbReference>
<protein>
    <submittedName>
        <fullName evidence="4">Uncharacterized protein</fullName>
    </submittedName>
</protein>
<dbReference type="AlphaFoldDB" id="A0A2P5HLI4"/>
<dbReference type="STRING" id="158607.A0A2P5HLI4"/>
<dbReference type="InterPro" id="IPR000683">
    <property type="entry name" value="Gfo/Idh/MocA-like_OxRdtase_N"/>
</dbReference>